<name>A0A210R4I5_MIZYE</name>
<dbReference type="Proteomes" id="UP000242188">
    <property type="component" value="Unassembled WGS sequence"/>
</dbReference>
<proteinExistence type="predicted"/>
<protein>
    <submittedName>
        <fullName evidence="2">Uncharacterized protein</fullName>
    </submittedName>
</protein>
<evidence type="ECO:0000313" key="3">
    <source>
        <dbReference type="Proteomes" id="UP000242188"/>
    </source>
</evidence>
<reference evidence="2 3" key="1">
    <citation type="journal article" date="2017" name="Nat. Ecol. Evol.">
        <title>Scallop genome provides insights into evolution of bilaterian karyotype and development.</title>
        <authorList>
            <person name="Wang S."/>
            <person name="Zhang J."/>
            <person name="Jiao W."/>
            <person name="Li J."/>
            <person name="Xun X."/>
            <person name="Sun Y."/>
            <person name="Guo X."/>
            <person name="Huan P."/>
            <person name="Dong B."/>
            <person name="Zhang L."/>
            <person name="Hu X."/>
            <person name="Sun X."/>
            <person name="Wang J."/>
            <person name="Zhao C."/>
            <person name="Wang Y."/>
            <person name="Wang D."/>
            <person name="Huang X."/>
            <person name="Wang R."/>
            <person name="Lv J."/>
            <person name="Li Y."/>
            <person name="Zhang Z."/>
            <person name="Liu B."/>
            <person name="Lu W."/>
            <person name="Hui Y."/>
            <person name="Liang J."/>
            <person name="Zhou Z."/>
            <person name="Hou R."/>
            <person name="Li X."/>
            <person name="Liu Y."/>
            <person name="Li H."/>
            <person name="Ning X."/>
            <person name="Lin Y."/>
            <person name="Zhao L."/>
            <person name="Xing Q."/>
            <person name="Dou J."/>
            <person name="Li Y."/>
            <person name="Mao J."/>
            <person name="Guo H."/>
            <person name="Dou H."/>
            <person name="Li T."/>
            <person name="Mu C."/>
            <person name="Jiang W."/>
            <person name="Fu Q."/>
            <person name="Fu X."/>
            <person name="Miao Y."/>
            <person name="Liu J."/>
            <person name="Yu Q."/>
            <person name="Li R."/>
            <person name="Liao H."/>
            <person name="Li X."/>
            <person name="Kong Y."/>
            <person name="Jiang Z."/>
            <person name="Chourrout D."/>
            <person name="Li R."/>
            <person name="Bao Z."/>
        </authorList>
    </citation>
    <scope>NUCLEOTIDE SEQUENCE [LARGE SCALE GENOMIC DNA]</scope>
    <source>
        <strain evidence="2 3">PY_sf001</strain>
    </source>
</reference>
<sequence>MATNKKLALTNNTKHNEVILKQRVKELEDEVASLRKRLDDLRKAKNTTVLKREREILEVGTPFSKRESAVKAAPVPAPQKLTDNHDGEIEELRKKFASEIEILKEQEKSCDHESEIEALQRYIYSLEADNAALLIENTDLKDRVTSLVTDLSIKEAKWCEMEEKLKIDINRSWGEKYKDWMEKTEAKITELQQTNTLLRGYLKGHKPGGAGPTEKDPGV</sequence>
<evidence type="ECO:0000256" key="1">
    <source>
        <dbReference type="SAM" id="Coils"/>
    </source>
</evidence>
<gene>
    <name evidence="2" type="ORF">KP79_PYT22118</name>
</gene>
<evidence type="ECO:0000313" key="2">
    <source>
        <dbReference type="EMBL" id="OWF55960.1"/>
    </source>
</evidence>
<dbReference type="AlphaFoldDB" id="A0A210R4I5"/>
<accession>A0A210R4I5</accession>
<keyword evidence="1" id="KW-0175">Coiled coil</keyword>
<comment type="caution">
    <text evidence="2">The sequence shown here is derived from an EMBL/GenBank/DDBJ whole genome shotgun (WGS) entry which is preliminary data.</text>
</comment>
<keyword evidence="3" id="KW-1185">Reference proteome</keyword>
<feature type="coiled-coil region" evidence="1">
    <location>
        <begin position="17"/>
        <end position="44"/>
    </location>
</feature>
<dbReference type="EMBL" id="NEDP02000428">
    <property type="protein sequence ID" value="OWF55960.1"/>
    <property type="molecule type" value="Genomic_DNA"/>
</dbReference>
<dbReference type="OrthoDB" id="10065091at2759"/>
<organism evidence="2 3">
    <name type="scientific">Mizuhopecten yessoensis</name>
    <name type="common">Japanese scallop</name>
    <name type="synonym">Patinopecten yessoensis</name>
    <dbReference type="NCBI Taxonomy" id="6573"/>
    <lineage>
        <taxon>Eukaryota</taxon>
        <taxon>Metazoa</taxon>
        <taxon>Spiralia</taxon>
        <taxon>Lophotrochozoa</taxon>
        <taxon>Mollusca</taxon>
        <taxon>Bivalvia</taxon>
        <taxon>Autobranchia</taxon>
        <taxon>Pteriomorphia</taxon>
        <taxon>Pectinida</taxon>
        <taxon>Pectinoidea</taxon>
        <taxon>Pectinidae</taxon>
        <taxon>Mizuhopecten</taxon>
    </lineage>
</organism>